<dbReference type="SUPFAM" id="SSF52833">
    <property type="entry name" value="Thioredoxin-like"/>
    <property type="match status" value="1"/>
</dbReference>
<proteinExistence type="inferred from homology"/>
<protein>
    <submittedName>
        <fullName evidence="8">Thiol:disulfide interchange protein CycY</fullName>
    </submittedName>
</protein>
<reference evidence="8 9" key="1">
    <citation type="submission" date="2018-03" db="EMBL/GenBank/DDBJ databases">
        <authorList>
            <person name="Keele B.F."/>
        </authorList>
    </citation>
    <scope>NUCLEOTIDE SEQUENCE [LARGE SCALE GENOMIC DNA]</scope>
    <source>
        <strain evidence="8 9">CECT 8504</strain>
    </source>
</reference>
<evidence type="ECO:0000313" key="8">
    <source>
        <dbReference type="EMBL" id="SPJ23747.1"/>
    </source>
</evidence>
<dbReference type="PROSITE" id="PS00194">
    <property type="entry name" value="THIOREDOXIN_1"/>
    <property type="match status" value="1"/>
</dbReference>
<accession>A0A2R8BU97</accession>
<comment type="subcellular location">
    <subcellularLocation>
        <location evidence="1">Cell envelope</location>
    </subcellularLocation>
</comment>
<dbReference type="InterPro" id="IPR050553">
    <property type="entry name" value="Thioredoxin_ResA/DsbE_sf"/>
</dbReference>
<dbReference type="GO" id="GO:0015036">
    <property type="term" value="F:disulfide oxidoreductase activity"/>
    <property type="evidence" value="ECO:0007669"/>
    <property type="project" value="InterPro"/>
</dbReference>
<evidence type="ECO:0000256" key="5">
    <source>
        <dbReference type="ARBA" id="ARBA00023284"/>
    </source>
</evidence>
<feature type="domain" description="Thioredoxin" evidence="7">
    <location>
        <begin position="37"/>
        <end position="176"/>
    </location>
</feature>
<dbReference type="Gene3D" id="3.40.30.10">
    <property type="entry name" value="Glutaredoxin"/>
    <property type="match status" value="1"/>
</dbReference>
<evidence type="ECO:0000313" key="9">
    <source>
        <dbReference type="Proteomes" id="UP000244912"/>
    </source>
</evidence>
<organism evidence="8 9">
    <name type="scientific">Palleronia abyssalis</name>
    <dbReference type="NCBI Taxonomy" id="1501240"/>
    <lineage>
        <taxon>Bacteria</taxon>
        <taxon>Pseudomonadati</taxon>
        <taxon>Pseudomonadota</taxon>
        <taxon>Alphaproteobacteria</taxon>
        <taxon>Rhodobacterales</taxon>
        <taxon>Roseobacteraceae</taxon>
        <taxon>Palleronia</taxon>
    </lineage>
</organism>
<dbReference type="Pfam" id="PF08534">
    <property type="entry name" value="Redoxin"/>
    <property type="match status" value="1"/>
</dbReference>
<dbReference type="InterPro" id="IPR013740">
    <property type="entry name" value="Redoxin"/>
</dbReference>
<name>A0A2R8BU97_9RHOB</name>
<dbReference type="GO" id="GO:0030288">
    <property type="term" value="C:outer membrane-bounded periplasmic space"/>
    <property type="evidence" value="ECO:0007669"/>
    <property type="project" value="InterPro"/>
</dbReference>
<evidence type="ECO:0000256" key="2">
    <source>
        <dbReference type="ARBA" id="ARBA00007758"/>
    </source>
</evidence>
<keyword evidence="4" id="KW-1015">Disulfide bond</keyword>
<keyword evidence="5" id="KW-0676">Redox-active center</keyword>
<keyword evidence="6" id="KW-1133">Transmembrane helix</keyword>
<dbReference type="EMBL" id="ONZF01000003">
    <property type="protein sequence ID" value="SPJ23747.1"/>
    <property type="molecule type" value="Genomic_DNA"/>
</dbReference>
<dbReference type="InterPro" id="IPR017937">
    <property type="entry name" value="Thioredoxin_CS"/>
</dbReference>
<dbReference type="NCBIfam" id="TIGR00385">
    <property type="entry name" value="dsbE"/>
    <property type="match status" value="1"/>
</dbReference>
<dbReference type="PROSITE" id="PS51352">
    <property type="entry name" value="THIOREDOXIN_2"/>
    <property type="match status" value="1"/>
</dbReference>
<dbReference type="GO" id="GO:0017004">
    <property type="term" value="P:cytochrome complex assembly"/>
    <property type="evidence" value="ECO:0007669"/>
    <property type="project" value="UniProtKB-KW"/>
</dbReference>
<gene>
    <name evidence="8" type="primary">cycY_2</name>
    <name evidence="8" type="ORF">PAA8504_01562</name>
</gene>
<feature type="transmembrane region" description="Helical" evidence="6">
    <location>
        <begin position="6"/>
        <end position="24"/>
    </location>
</feature>
<evidence type="ECO:0000256" key="1">
    <source>
        <dbReference type="ARBA" id="ARBA00004196"/>
    </source>
</evidence>
<keyword evidence="9" id="KW-1185">Reference proteome</keyword>
<keyword evidence="3" id="KW-0201">Cytochrome c-type biogenesis</keyword>
<dbReference type="InterPro" id="IPR013766">
    <property type="entry name" value="Thioredoxin_domain"/>
</dbReference>
<evidence type="ECO:0000256" key="4">
    <source>
        <dbReference type="ARBA" id="ARBA00023157"/>
    </source>
</evidence>
<dbReference type="RefSeq" id="WP_245897561.1">
    <property type="nucleotide sequence ID" value="NZ_ONZF01000003.1"/>
</dbReference>
<dbReference type="CDD" id="cd03010">
    <property type="entry name" value="TlpA_like_DsbE"/>
    <property type="match status" value="1"/>
</dbReference>
<evidence type="ECO:0000256" key="6">
    <source>
        <dbReference type="SAM" id="Phobius"/>
    </source>
</evidence>
<dbReference type="AlphaFoldDB" id="A0A2R8BU97"/>
<comment type="similarity">
    <text evidence="2">Belongs to the thioredoxin family. DsbE subfamily.</text>
</comment>
<dbReference type="PANTHER" id="PTHR42852:SF6">
    <property type="entry name" value="THIOL:DISULFIDE INTERCHANGE PROTEIN DSBE"/>
    <property type="match status" value="1"/>
</dbReference>
<evidence type="ECO:0000256" key="3">
    <source>
        <dbReference type="ARBA" id="ARBA00022748"/>
    </source>
</evidence>
<keyword evidence="6" id="KW-0812">Transmembrane</keyword>
<dbReference type="PANTHER" id="PTHR42852">
    <property type="entry name" value="THIOL:DISULFIDE INTERCHANGE PROTEIN DSBE"/>
    <property type="match status" value="1"/>
</dbReference>
<sequence>MARFPILAVVPPVVFLGLAGLFFAGMQREDPDALPSTFVGREAPALTVTPLGDLPPVTAEALQAEGVKLVNFWASWCAPCRVEHPNLEALAEDEGVPIYGINYKDEEENALAFLNELGNPYAGTSADSSGRTARDWGVYGVPETFVVDGEGRVLARVAGPVTERTLDRTILPALEEAGVR</sequence>
<dbReference type="Proteomes" id="UP000244912">
    <property type="component" value="Unassembled WGS sequence"/>
</dbReference>
<dbReference type="InterPro" id="IPR036249">
    <property type="entry name" value="Thioredoxin-like_sf"/>
</dbReference>
<keyword evidence="6" id="KW-0472">Membrane</keyword>
<dbReference type="InterPro" id="IPR004799">
    <property type="entry name" value="Periplasmic_diS_OxRdtase_DsbE"/>
</dbReference>
<evidence type="ECO:0000259" key="7">
    <source>
        <dbReference type="PROSITE" id="PS51352"/>
    </source>
</evidence>